<organism evidence="2 3">
    <name type="scientific">Oryza meyeriana var. granulata</name>
    <dbReference type="NCBI Taxonomy" id="110450"/>
    <lineage>
        <taxon>Eukaryota</taxon>
        <taxon>Viridiplantae</taxon>
        <taxon>Streptophyta</taxon>
        <taxon>Embryophyta</taxon>
        <taxon>Tracheophyta</taxon>
        <taxon>Spermatophyta</taxon>
        <taxon>Magnoliopsida</taxon>
        <taxon>Liliopsida</taxon>
        <taxon>Poales</taxon>
        <taxon>Poaceae</taxon>
        <taxon>BOP clade</taxon>
        <taxon>Oryzoideae</taxon>
        <taxon>Oryzeae</taxon>
        <taxon>Oryzinae</taxon>
        <taxon>Oryza</taxon>
        <taxon>Oryza meyeriana</taxon>
    </lineage>
</organism>
<feature type="region of interest" description="Disordered" evidence="1">
    <location>
        <begin position="1"/>
        <end position="31"/>
    </location>
</feature>
<dbReference type="Proteomes" id="UP000479710">
    <property type="component" value="Unassembled WGS sequence"/>
</dbReference>
<evidence type="ECO:0000313" key="3">
    <source>
        <dbReference type="Proteomes" id="UP000479710"/>
    </source>
</evidence>
<keyword evidence="3" id="KW-1185">Reference proteome</keyword>
<gene>
    <name evidence="2" type="ORF">E2562_034702</name>
</gene>
<name>A0A6G1CC71_9ORYZ</name>
<evidence type="ECO:0000313" key="2">
    <source>
        <dbReference type="EMBL" id="KAF0897233.1"/>
    </source>
</evidence>
<proteinExistence type="predicted"/>
<sequence length="116" mass="13109">MAYYSQLYSRREGSNASGEVESSPQIQCRRGDERACSTYSRGADSRDVVQASGRGGSWRRQQRFGERWCWEEAAAVWGEVAAGLWRRQQRFGEGFAAERYIWEADSSAGSKKLVAD</sequence>
<accession>A0A6G1CC71</accession>
<protein>
    <submittedName>
        <fullName evidence="2">Uncharacterized protein</fullName>
    </submittedName>
</protein>
<dbReference type="EMBL" id="SPHZ02000010">
    <property type="protein sequence ID" value="KAF0897233.1"/>
    <property type="molecule type" value="Genomic_DNA"/>
</dbReference>
<reference evidence="2 3" key="1">
    <citation type="submission" date="2019-11" db="EMBL/GenBank/DDBJ databases">
        <title>Whole genome sequence of Oryza granulata.</title>
        <authorList>
            <person name="Li W."/>
        </authorList>
    </citation>
    <scope>NUCLEOTIDE SEQUENCE [LARGE SCALE GENOMIC DNA]</scope>
    <source>
        <strain evidence="3">cv. Menghai</strain>
        <tissue evidence="2">Leaf</tissue>
    </source>
</reference>
<comment type="caution">
    <text evidence="2">The sequence shown here is derived from an EMBL/GenBank/DDBJ whole genome shotgun (WGS) entry which is preliminary data.</text>
</comment>
<feature type="compositionally biased region" description="Polar residues" evidence="1">
    <location>
        <begin position="14"/>
        <end position="26"/>
    </location>
</feature>
<dbReference type="AlphaFoldDB" id="A0A6G1CC71"/>
<evidence type="ECO:0000256" key="1">
    <source>
        <dbReference type="SAM" id="MobiDB-lite"/>
    </source>
</evidence>